<keyword evidence="5 7" id="KW-0472">Membrane</keyword>
<proteinExistence type="inferred from homology"/>
<evidence type="ECO:0000256" key="5">
    <source>
        <dbReference type="ARBA" id="ARBA00023136"/>
    </source>
</evidence>
<dbReference type="InterPro" id="IPR003838">
    <property type="entry name" value="ABC3_permease_C"/>
</dbReference>
<evidence type="ECO:0000313" key="10">
    <source>
        <dbReference type="EMBL" id="GAA5053184.1"/>
    </source>
</evidence>
<keyword evidence="11" id="KW-1185">Reference proteome</keyword>
<feature type="transmembrane region" description="Helical" evidence="7">
    <location>
        <begin position="338"/>
        <end position="361"/>
    </location>
</feature>
<feature type="domain" description="MacB-like periplasmic core" evidence="9">
    <location>
        <begin position="30"/>
        <end position="246"/>
    </location>
</feature>
<gene>
    <name evidence="10" type="ORF">GCM10023208_14840</name>
</gene>
<keyword evidence="2" id="KW-1003">Cell membrane</keyword>
<feature type="domain" description="ABC3 transporter permease C-terminal" evidence="8">
    <location>
        <begin position="289"/>
        <end position="402"/>
    </location>
</feature>
<dbReference type="Pfam" id="PF02687">
    <property type="entry name" value="FtsX"/>
    <property type="match status" value="1"/>
</dbReference>
<feature type="transmembrane region" description="Helical" evidence="7">
    <location>
        <begin position="31"/>
        <end position="51"/>
    </location>
</feature>
<evidence type="ECO:0000313" key="11">
    <source>
        <dbReference type="Proteomes" id="UP001500518"/>
    </source>
</evidence>
<comment type="subcellular location">
    <subcellularLocation>
        <location evidence="1">Cell membrane</location>
        <topology evidence="1">Multi-pass membrane protein</topology>
    </subcellularLocation>
</comment>
<evidence type="ECO:0000256" key="6">
    <source>
        <dbReference type="ARBA" id="ARBA00038076"/>
    </source>
</evidence>
<comment type="similarity">
    <text evidence="6">Belongs to the ABC-4 integral membrane protein family.</text>
</comment>
<name>A0ABP9K7T5_9SPHN</name>
<dbReference type="Proteomes" id="UP001500518">
    <property type="component" value="Unassembled WGS sequence"/>
</dbReference>
<accession>A0ABP9K7T5</accession>
<feature type="transmembrane region" description="Helical" evidence="7">
    <location>
        <begin position="373"/>
        <end position="392"/>
    </location>
</feature>
<reference evidence="11" key="1">
    <citation type="journal article" date="2019" name="Int. J. Syst. Evol. Microbiol.">
        <title>The Global Catalogue of Microorganisms (GCM) 10K type strain sequencing project: providing services to taxonomists for standard genome sequencing and annotation.</title>
        <authorList>
            <consortium name="The Broad Institute Genomics Platform"/>
            <consortium name="The Broad Institute Genome Sequencing Center for Infectious Disease"/>
            <person name="Wu L."/>
            <person name="Ma J."/>
        </authorList>
    </citation>
    <scope>NUCLEOTIDE SEQUENCE [LARGE SCALE GENOMIC DNA]</scope>
    <source>
        <strain evidence="11">JCM 18014</strain>
    </source>
</reference>
<organism evidence="10 11">
    <name type="scientific">Erythrobacter westpacificensis</name>
    <dbReference type="NCBI Taxonomy" id="1055231"/>
    <lineage>
        <taxon>Bacteria</taxon>
        <taxon>Pseudomonadati</taxon>
        <taxon>Pseudomonadota</taxon>
        <taxon>Alphaproteobacteria</taxon>
        <taxon>Sphingomonadales</taxon>
        <taxon>Erythrobacteraceae</taxon>
        <taxon>Erythrobacter/Porphyrobacter group</taxon>
        <taxon>Erythrobacter</taxon>
    </lineage>
</organism>
<dbReference type="PANTHER" id="PTHR30572:SF4">
    <property type="entry name" value="ABC TRANSPORTER PERMEASE YTRF"/>
    <property type="match status" value="1"/>
</dbReference>
<feature type="transmembrane region" description="Helical" evidence="7">
    <location>
        <begin position="285"/>
        <end position="310"/>
    </location>
</feature>
<comment type="caution">
    <text evidence="10">The sequence shown here is derived from an EMBL/GenBank/DDBJ whole genome shotgun (WGS) entry which is preliminary data.</text>
</comment>
<dbReference type="InterPro" id="IPR025857">
    <property type="entry name" value="MacB_PCD"/>
</dbReference>
<evidence type="ECO:0000259" key="9">
    <source>
        <dbReference type="Pfam" id="PF12704"/>
    </source>
</evidence>
<evidence type="ECO:0000256" key="2">
    <source>
        <dbReference type="ARBA" id="ARBA00022475"/>
    </source>
</evidence>
<protein>
    <submittedName>
        <fullName evidence="10">ABC transporter permease</fullName>
    </submittedName>
</protein>
<dbReference type="InterPro" id="IPR050250">
    <property type="entry name" value="Macrolide_Exporter_MacB"/>
</dbReference>
<keyword evidence="3 7" id="KW-0812">Transmembrane</keyword>
<evidence type="ECO:0000259" key="8">
    <source>
        <dbReference type="Pfam" id="PF02687"/>
    </source>
</evidence>
<evidence type="ECO:0000256" key="7">
    <source>
        <dbReference type="SAM" id="Phobius"/>
    </source>
</evidence>
<evidence type="ECO:0000256" key="3">
    <source>
        <dbReference type="ARBA" id="ARBA00022692"/>
    </source>
</evidence>
<dbReference type="EMBL" id="BAABHV010000009">
    <property type="protein sequence ID" value="GAA5053184.1"/>
    <property type="molecule type" value="Genomic_DNA"/>
</dbReference>
<dbReference type="PANTHER" id="PTHR30572">
    <property type="entry name" value="MEMBRANE COMPONENT OF TRANSPORTER-RELATED"/>
    <property type="match status" value="1"/>
</dbReference>
<keyword evidence="4 7" id="KW-1133">Transmembrane helix</keyword>
<evidence type="ECO:0000256" key="4">
    <source>
        <dbReference type="ARBA" id="ARBA00022989"/>
    </source>
</evidence>
<evidence type="ECO:0000256" key="1">
    <source>
        <dbReference type="ARBA" id="ARBA00004651"/>
    </source>
</evidence>
<dbReference type="Pfam" id="PF12704">
    <property type="entry name" value="MacB_PCD"/>
    <property type="match status" value="1"/>
</dbReference>
<sequence length="409" mass="44082">MLQNLRLRLGMIGATMLLALREIRRHLLRSFLTTLGIIIGVAAVITMVTLGQGLTADVQEQVSGLGSDVFIVFPQQADPNVAPPPFDEADIRAVENQIAGIENTAGSVSTNVTAFHNGQDWSTSLEGADGEFFAAQSIDVIEGREFNAEEEARGESVCIVGPKVVEEIFVADRVIGEDMRVGNVSCQVVGVIDERSNSVGGGDANDVIFMPLKTVQRRFIGNADNVQFFVVKYDPAYASSVIQQQLIDLLRERRVIQDGEDNDFNIVDTAEINDTVNTVTGTMTAVVTMIAAISLLVGGIGIMNIMLVSVTERTREIGIRLAIGALAREVRLQFLMEAVVLCCFGGLIGILLALGLSIVLAGVADLPFIFDPAVNILSFVFSAIMGIVFGYYPAHRASKLDPIDALRHE</sequence>